<dbReference type="GO" id="GO:0051301">
    <property type="term" value="P:cell division"/>
    <property type="evidence" value="ECO:0007669"/>
    <property type="project" value="UniProtKB-KW"/>
</dbReference>
<feature type="domain" description="Enolpyruvate transferase" evidence="13">
    <location>
        <begin position="12"/>
        <end position="409"/>
    </location>
</feature>
<dbReference type="UniPathway" id="UPA00219"/>
<comment type="subcellular location">
    <subcellularLocation>
        <location evidence="1 12">Cytoplasm</location>
    </subcellularLocation>
</comment>
<evidence type="ECO:0000256" key="12">
    <source>
        <dbReference type="HAMAP-Rule" id="MF_00111"/>
    </source>
</evidence>
<evidence type="ECO:0000256" key="4">
    <source>
        <dbReference type="ARBA" id="ARBA00022618"/>
    </source>
</evidence>
<evidence type="ECO:0000256" key="9">
    <source>
        <dbReference type="ARBA" id="ARBA00023316"/>
    </source>
</evidence>
<evidence type="ECO:0000256" key="3">
    <source>
        <dbReference type="ARBA" id="ARBA00022490"/>
    </source>
</evidence>
<dbReference type="Gene3D" id="3.65.10.10">
    <property type="entry name" value="Enolpyruvate transferase domain"/>
    <property type="match status" value="2"/>
</dbReference>
<dbReference type="InterPro" id="IPR001986">
    <property type="entry name" value="Enolpyruvate_Tfrase_dom"/>
</dbReference>
<dbReference type="GO" id="GO:0009252">
    <property type="term" value="P:peptidoglycan biosynthetic process"/>
    <property type="evidence" value="ECO:0007669"/>
    <property type="project" value="UniProtKB-UniRule"/>
</dbReference>
<gene>
    <name evidence="12" type="primary">murA</name>
    <name evidence="14" type="ORF">HELGO_WM5953</name>
</gene>
<evidence type="ECO:0000256" key="2">
    <source>
        <dbReference type="ARBA" id="ARBA00004752"/>
    </source>
</evidence>
<dbReference type="HAMAP" id="MF_00111">
    <property type="entry name" value="MurA"/>
    <property type="match status" value="1"/>
</dbReference>
<reference evidence="14" key="1">
    <citation type="submission" date="2020-01" db="EMBL/GenBank/DDBJ databases">
        <authorList>
            <person name="Meier V. D."/>
            <person name="Meier V D."/>
        </authorList>
    </citation>
    <scope>NUCLEOTIDE SEQUENCE</scope>
    <source>
        <strain evidence="14">HLG_WM_MAG_12</strain>
    </source>
</reference>
<dbReference type="InterPro" id="IPR005750">
    <property type="entry name" value="UDP_GlcNAc_COvinyl_MurA"/>
</dbReference>
<dbReference type="NCBIfam" id="TIGR01072">
    <property type="entry name" value="murA"/>
    <property type="match status" value="1"/>
</dbReference>
<evidence type="ECO:0000256" key="11">
    <source>
        <dbReference type="ARBA" id="ARBA00047527"/>
    </source>
</evidence>
<evidence type="ECO:0000259" key="13">
    <source>
        <dbReference type="Pfam" id="PF00275"/>
    </source>
</evidence>
<dbReference type="EMBL" id="CACVAW010000040">
    <property type="protein sequence ID" value="CAA6810014.1"/>
    <property type="molecule type" value="Genomic_DNA"/>
</dbReference>
<comment type="function">
    <text evidence="12">Cell wall formation. Adds enolpyruvyl to UDP-N-acetylglucosamine.</text>
</comment>
<comment type="pathway">
    <text evidence="2 12">Cell wall biogenesis; peptidoglycan biosynthesis.</text>
</comment>
<dbReference type="GO" id="GO:0008760">
    <property type="term" value="F:UDP-N-acetylglucosamine 1-carboxyvinyltransferase activity"/>
    <property type="evidence" value="ECO:0007669"/>
    <property type="project" value="UniProtKB-UniRule"/>
</dbReference>
<feature type="binding site" evidence="12">
    <location>
        <begin position="23"/>
        <end position="24"/>
    </location>
    <ligand>
        <name>phosphoenolpyruvate</name>
        <dbReference type="ChEBI" id="CHEBI:58702"/>
    </ligand>
</feature>
<organism evidence="14">
    <name type="scientific">uncultured Campylobacterales bacterium</name>
    <dbReference type="NCBI Taxonomy" id="352960"/>
    <lineage>
        <taxon>Bacteria</taxon>
        <taxon>Pseudomonadati</taxon>
        <taxon>Campylobacterota</taxon>
        <taxon>Epsilonproteobacteria</taxon>
        <taxon>Campylobacterales</taxon>
        <taxon>environmental samples</taxon>
    </lineage>
</organism>
<keyword evidence="7 12" id="KW-0573">Peptidoglycan synthesis</keyword>
<feature type="active site" description="Proton donor" evidence="12">
    <location>
        <position position="117"/>
    </location>
</feature>
<sequence>MECFEVSKGTHKSKDSITIGGSKNTVLPMFISTIMSSTAVNITNVPNILDIELLSQLLINLGANVEVANGRAIIDTSKLNSSKATYDIVSKMRASILVLGPLLGRFGYCEVSLPGGDAIGERPIDLHLKALEAMGAKITLKQGYIIAEAPYGLQGTHIIFDKITVTGSSNIIMAAAMANGKSILSNVAKEPDVVQLCEVLRDAGLDIKGIGTDELEIVGTGSKLLKFKDIDIIPDRIEAGTYLCIGAMLNKKLTIKKVNAEHINMIIVKLKEMGFTFDINENEITIYPTNEIKPVEIITQEYPGFPTDMQAQFMALSTQANGTSIIEEKIFENRFMHVSELRRMGADIVIKGDTAIIKGPSKLMGTDVTTNDLRAGMSLCMAGSVAADTTKVHEIYHIDRGYEFLEQKLTNIGINIKRVGC</sequence>
<dbReference type="GO" id="GO:0008360">
    <property type="term" value="P:regulation of cell shape"/>
    <property type="evidence" value="ECO:0007669"/>
    <property type="project" value="UniProtKB-KW"/>
</dbReference>
<feature type="binding site" evidence="12">
    <location>
        <position position="93"/>
    </location>
    <ligand>
        <name>UDP-N-acetyl-alpha-D-glucosamine</name>
        <dbReference type="ChEBI" id="CHEBI:57705"/>
    </ligand>
</feature>
<evidence type="ECO:0000256" key="5">
    <source>
        <dbReference type="ARBA" id="ARBA00022679"/>
    </source>
</evidence>
<dbReference type="PANTHER" id="PTHR43783:SF1">
    <property type="entry name" value="UDP-N-ACETYLGLUCOSAMINE 1-CARBOXYVINYLTRANSFERASE"/>
    <property type="match status" value="1"/>
</dbReference>
<evidence type="ECO:0000256" key="1">
    <source>
        <dbReference type="ARBA" id="ARBA00004496"/>
    </source>
</evidence>
<feature type="binding site" evidence="12">
    <location>
        <position position="330"/>
    </location>
    <ligand>
        <name>UDP-N-acetyl-alpha-D-glucosamine</name>
        <dbReference type="ChEBI" id="CHEBI:57705"/>
    </ligand>
</feature>
<keyword evidence="3 12" id="KW-0963">Cytoplasm</keyword>
<keyword evidence="5 12" id="KW-0808">Transferase</keyword>
<keyword evidence="6 12" id="KW-0133">Cell shape</keyword>
<dbReference type="InterPro" id="IPR036968">
    <property type="entry name" value="Enolpyruvate_Tfrase_sf"/>
</dbReference>
<evidence type="ECO:0000256" key="10">
    <source>
        <dbReference type="ARBA" id="ARBA00038367"/>
    </source>
</evidence>
<dbReference type="PANTHER" id="PTHR43783">
    <property type="entry name" value="UDP-N-ACETYLGLUCOSAMINE 1-CARBOXYVINYLTRANSFERASE"/>
    <property type="match status" value="1"/>
</dbReference>
<evidence type="ECO:0000256" key="8">
    <source>
        <dbReference type="ARBA" id="ARBA00023306"/>
    </source>
</evidence>
<dbReference type="EC" id="2.5.1.7" evidence="12"/>
<feature type="binding site" evidence="12">
    <location>
        <position position="308"/>
    </location>
    <ligand>
        <name>UDP-N-acetyl-alpha-D-glucosamine</name>
        <dbReference type="ChEBI" id="CHEBI:57705"/>
    </ligand>
</feature>
<dbReference type="GO" id="GO:0019277">
    <property type="term" value="P:UDP-N-acetylgalactosamine biosynthetic process"/>
    <property type="evidence" value="ECO:0007669"/>
    <property type="project" value="InterPro"/>
</dbReference>
<dbReference type="InterPro" id="IPR050068">
    <property type="entry name" value="MurA_subfamily"/>
</dbReference>
<comment type="similarity">
    <text evidence="10 12">Belongs to the EPSP synthase family. MurA subfamily.</text>
</comment>
<comment type="catalytic activity">
    <reaction evidence="11 12">
        <text>phosphoenolpyruvate + UDP-N-acetyl-alpha-D-glucosamine = UDP-N-acetyl-3-O-(1-carboxyvinyl)-alpha-D-glucosamine + phosphate</text>
        <dbReference type="Rhea" id="RHEA:18681"/>
        <dbReference type="ChEBI" id="CHEBI:43474"/>
        <dbReference type="ChEBI" id="CHEBI:57705"/>
        <dbReference type="ChEBI" id="CHEBI:58702"/>
        <dbReference type="ChEBI" id="CHEBI:68483"/>
        <dbReference type="EC" id="2.5.1.7"/>
    </reaction>
</comment>
<evidence type="ECO:0000313" key="14">
    <source>
        <dbReference type="EMBL" id="CAA6810014.1"/>
    </source>
</evidence>
<keyword evidence="8 12" id="KW-0131">Cell cycle</keyword>
<dbReference type="Pfam" id="PF00275">
    <property type="entry name" value="EPSP_synthase"/>
    <property type="match status" value="1"/>
</dbReference>
<keyword evidence="4 12" id="KW-0132">Cell division</keyword>
<dbReference type="NCBIfam" id="NF006873">
    <property type="entry name" value="PRK09369.1"/>
    <property type="match status" value="1"/>
</dbReference>
<dbReference type="GO" id="GO:0071555">
    <property type="term" value="P:cell wall organization"/>
    <property type="evidence" value="ECO:0007669"/>
    <property type="project" value="UniProtKB-KW"/>
</dbReference>
<dbReference type="GO" id="GO:0005737">
    <property type="term" value="C:cytoplasm"/>
    <property type="evidence" value="ECO:0007669"/>
    <property type="project" value="UniProtKB-SubCell"/>
</dbReference>
<proteinExistence type="inferred from homology"/>
<name>A0A6S6SV81_9BACT</name>
<dbReference type="InterPro" id="IPR013792">
    <property type="entry name" value="RNA3'P_cycl/enolpyr_Trfase_a/b"/>
</dbReference>
<accession>A0A6S6SV81</accession>
<dbReference type="AlphaFoldDB" id="A0A6S6SV81"/>
<keyword evidence="9 12" id="KW-0961">Cell wall biogenesis/degradation</keyword>
<protein>
    <recommendedName>
        <fullName evidence="12">UDP-N-acetylglucosamine 1-carboxyvinyltransferase</fullName>
        <ecNumber evidence="12">2.5.1.7</ecNumber>
    </recommendedName>
    <alternativeName>
        <fullName evidence="12">Enoylpyruvate transferase</fullName>
    </alternativeName>
    <alternativeName>
        <fullName evidence="12">UDP-N-acetylglucosamine enolpyruvyl transferase</fullName>
        <shortName evidence="12">EPT</shortName>
    </alternativeName>
</protein>
<dbReference type="SUPFAM" id="SSF55205">
    <property type="entry name" value="EPT/RTPC-like"/>
    <property type="match status" value="1"/>
</dbReference>
<evidence type="ECO:0000256" key="7">
    <source>
        <dbReference type="ARBA" id="ARBA00022984"/>
    </source>
</evidence>
<comment type="caution">
    <text evidence="12">Lacks conserved residue(s) required for the propagation of feature annotation.</text>
</comment>
<feature type="binding site" evidence="12">
    <location>
        <begin position="122"/>
        <end position="126"/>
    </location>
    <ligand>
        <name>UDP-N-acetyl-alpha-D-glucosamine</name>
        <dbReference type="ChEBI" id="CHEBI:57705"/>
    </ligand>
</feature>
<evidence type="ECO:0000256" key="6">
    <source>
        <dbReference type="ARBA" id="ARBA00022960"/>
    </source>
</evidence>
<dbReference type="CDD" id="cd01555">
    <property type="entry name" value="UdpNAET"/>
    <property type="match status" value="1"/>
</dbReference>